<dbReference type="GO" id="GO:0070651">
    <property type="term" value="P:nonfunctional rRNA decay"/>
    <property type="evidence" value="ECO:0007669"/>
    <property type="project" value="TreeGrafter"/>
</dbReference>
<dbReference type="InterPro" id="IPR004405">
    <property type="entry name" value="TF_pelota"/>
</dbReference>
<feature type="domain" description="eRF1" evidence="1">
    <location>
        <begin position="27"/>
        <end position="75"/>
    </location>
</feature>
<dbReference type="PANTHER" id="PTHR10853:SF0">
    <property type="entry name" value="PROTEIN PELOTA HOMOLOG"/>
    <property type="match status" value="1"/>
</dbReference>
<dbReference type="ExpressionAtlas" id="A0A2K3MAI1">
    <property type="expression patterns" value="baseline"/>
</dbReference>
<dbReference type="PANTHER" id="PTHR10853">
    <property type="entry name" value="PELOTA"/>
    <property type="match status" value="1"/>
</dbReference>
<dbReference type="SUPFAM" id="SSF55315">
    <property type="entry name" value="L30e-like"/>
    <property type="match status" value="1"/>
</dbReference>
<evidence type="ECO:0000313" key="3">
    <source>
        <dbReference type="Proteomes" id="UP000236291"/>
    </source>
</evidence>
<dbReference type="Proteomes" id="UP000236291">
    <property type="component" value="Unassembled WGS sequence"/>
</dbReference>
<feature type="non-terminal residue" evidence="2">
    <location>
        <position position="1"/>
    </location>
</feature>
<reference evidence="2 3" key="2">
    <citation type="journal article" date="2017" name="Front. Plant Sci.">
        <title>Gene Classification and Mining of Molecular Markers Useful in Red Clover (Trifolium pratense) Breeding.</title>
        <authorList>
            <person name="Istvanek J."/>
            <person name="Dluhosova J."/>
            <person name="Dluhos P."/>
            <person name="Patkova L."/>
            <person name="Nedelnik J."/>
            <person name="Repkova J."/>
        </authorList>
    </citation>
    <scope>NUCLEOTIDE SEQUENCE [LARGE SCALE GENOMIC DNA]</scope>
    <source>
        <strain evidence="3">cv. Tatra</strain>
        <tissue evidence="2">Young leaves</tissue>
    </source>
</reference>
<dbReference type="AlphaFoldDB" id="A0A2K3MAI1"/>
<dbReference type="EMBL" id="ASHM01054750">
    <property type="protein sequence ID" value="PNX87779.1"/>
    <property type="molecule type" value="Genomic_DNA"/>
</dbReference>
<dbReference type="GO" id="GO:0070966">
    <property type="term" value="P:nuclear-transcribed mRNA catabolic process, no-go decay"/>
    <property type="evidence" value="ECO:0007669"/>
    <property type="project" value="InterPro"/>
</dbReference>
<dbReference type="InterPro" id="IPR005142">
    <property type="entry name" value="eRF1_3"/>
</dbReference>
<dbReference type="Gene3D" id="3.30.1330.30">
    <property type="match status" value="1"/>
</dbReference>
<reference evidence="2 3" key="1">
    <citation type="journal article" date="2014" name="Am. J. Bot.">
        <title>Genome assembly and annotation for red clover (Trifolium pratense; Fabaceae).</title>
        <authorList>
            <person name="Istvanek J."/>
            <person name="Jaros M."/>
            <person name="Krenek A."/>
            <person name="Repkova J."/>
        </authorList>
    </citation>
    <scope>NUCLEOTIDE SEQUENCE [LARGE SCALE GENOMIC DNA]</scope>
    <source>
        <strain evidence="3">cv. Tatra</strain>
        <tissue evidence="2">Young leaves</tissue>
    </source>
</reference>
<dbReference type="GO" id="GO:0005737">
    <property type="term" value="C:cytoplasm"/>
    <property type="evidence" value="ECO:0007669"/>
    <property type="project" value="TreeGrafter"/>
</dbReference>
<evidence type="ECO:0000259" key="1">
    <source>
        <dbReference type="Pfam" id="PF03465"/>
    </source>
</evidence>
<dbReference type="STRING" id="57577.A0A2K3MAI1"/>
<accession>A0A2K3MAI1</accession>
<dbReference type="InterPro" id="IPR029064">
    <property type="entry name" value="Ribosomal_eL30-like_sf"/>
</dbReference>
<dbReference type="Pfam" id="PF03465">
    <property type="entry name" value="eRF1_3"/>
    <property type="match status" value="1"/>
</dbReference>
<name>A0A2K3MAI1_TRIPR</name>
<proteinExistence type="predicted"/>
<organism evidence="2 3">
    <name type="scientific">Trifolium pratense</name>
    <name type="common">Red clover</name>
    <dbReference type="NCBI Taxonomy" id="57577"/>
    <lineage>
        <taxon>Eukaryota</taxon>
        <taxon>Viridiplantae</taxon>
        <taxon>Streptophyta</taxon>
        <taxon>Embryophyta</taxon>
        <taxon>Tracheophyta</taxon>
        <taxon>Spermatophyta</taxon>
        <taxon>Magnoliopsida</taxon>
        <taxon>eudicotyledons</taxon>
        <taxon>Gunneridae</taxon>
        <taxon>Pentapetalae</taxon>
        <taxon>rosids</taxon>
        <taxon>fabids</taxon>
        <taxon>Fabales</taxon>
        <taxon>Fabaceae</taxon>
        <taxon>Papilionoideae</taxon>
        <taxon>50 kb inversion clade</taxon>
        <taxon>NPAAA clade</taxon>
        <taxon>Hologalegina</taxon>
        <taxon>IRL clade</taxon>
        <taxon>Trifolieae</taxon>
        <taxon>Trifolium</taxon>
    </lineage>
</organism>
<protein>
    <recommendedName>
        <fullName evidence="1">eRF1 domain-containing protein</fullName>
    </recommendedName>
</protein>
<dbReference type="GO" id="GO:0032790">
    <property type="term" value="P:ribosome disassembly"/>
    <property type="evidence" value="ECO:0007669"/>
    <property type="project" value="TreeGrafter"/>
</dbReference>
<evidence type="ECO:0000313" key="2">
    <source>
        <dbReference type="EMBL" id="PNX87779.1"/>
    </source>
</evidence>
<comment type="caution">
    <text evidence="2">The sequence shown here is derived from an EMBL/GenBank/DDBJ whole genome shotgun (WGS) entry which is preliminary data.</text>
</comment>
<gene>
    <name evidence="2" type="ORF">L195_g043875</name>
</gene>
<dbReference type="GO" id="GO:0071025">
    <property type="term" value="P:RNA surveillance"/>
    <property type="evidence" value="ECO:0007669"/>
    <property type="project" value="InterPro"/>
</dbReference>
<dbReference type="GO" id="GO:0070481">
    <property type="term" value="P:nuclear-transcribed mRNA catabolic process, non-stop decay"/>
    <property type="evidence" value="ECO:0007669"/>
    <property type="project" value="InterPro"/>
</dbReference>
<sequence length="89" mass="10199">FLICRHSLKEVLDAPNVMSMIKDTKAAQEVRILKEFYDMLSNDSSRACYGAKHVEVAHERLAVQTLLIADSLFRFVRYSESSNVLDCFI</sequence>